<dbReference type="PROSITE" id="PS51720">
    <property type="entry name" value="G_AIG1"/>
    <property type="match status" value="1"/>
</dbReference>
<evidence type="ECO:0000256" key="4">
    <source>
        <dbReference type="SAM" id="Phobius"/>
    </source>
</evidence>
<dbReference type="PANTHER" id="PTHR10903">
    <property type="entry name" value="GTPASE, IMAP FAMILY MEMBER-RELATED"/>
    <property type="match status" value="1"/>
</dbReference>
<dbReference type="InterPro" id="IPR006703">
    <property type="entry name" value="G_AIG1"/>
</dbReference>
<evidence type="ECO:0000259" key="5">
    <source>
        <dbReference type="PROSITE" id="PS51720"/>
    </source>
</evidence>
<accession>A0A3Q1GD24</accession>
<dbReference type="PANTHER" id="PTHR10903:SF186">
    <property type="entry name" value="GTPASE IMAP FAMILY MEMBER 4-LIKE-RELATED"/>
    <property type="match status" value="1"/>
</dbReference>
<dbReference type="InterPro" id="IPR045058">
    <property type="entry name" value="GIMA/IAN/Toc"/>
</dbReference>
<dbReference type="InParanoid" id="A0A3Q1GD24"/>
<evidence type="ECO:0000313" key="6">
    <source>
        <dbReference type="Ensembl" id="ENSAPOP00000025452.1"/>
    </source>
</evidence>
<evidence type="ECO:0000256" key="3">
    <source>
        <dbReference type="ARBA" id="ARBA00023134"/>
    </source>
</evidence>
<evidence type="ECO:0000256" key="2">
    <source>
        <dbReference type="ARBA" id="ARBA00022741"/>
    </source>
</evidence>
<feature type="transmembrane region" description="Helical" evidence="4">
    <location>
        <begin position="254"/>
        <end position="277"/>
    </location>
</feature>
<dbReference type="Pfam" id="PF04548">
    <property type="entry name" value="AIG1"/>
    <property type="match status" value="1"/>
</dbReference>
<keyword evidence="2" id="KW-0547">Nucleotide-binding</keyword>
<dbReference type="GO" id="GO:0005525">
    <property type="term" value="F:GTP binding"/>
    <property type="evidence" value="ECO:0007669"/>
    <property type="project" value="UniProtKB-KW"/>
</dbReference>
<dbReference type="Proteomes" id="UP000257200">
    <property type="component" value="Unplaced"/>
</dbReference>
<evidence type="ECO:0000256" key="1">
    <source>
        <dbReference type="ARBA" id="ARBA00008535"/>
    </source>
</evidence>
<protein>
    <submittedName>
        <fullName evidence="6">GTPase IMAP family member 7-like</fullName>
    </submittedName>
</protein>
<keyword evidence="4" id="KW-1133">Transmembrane helix</keyword>
<sequence>MATEMSSLCEQEEYRIMLIGKVGSAKKWAIETILNSSEECEEPSETKINLDPKECQCFRVKIEGRDVVVFDTPGLCHTERSDEETMKEIKTCISRDKSGLHGFLVVLDLEPFTQEEKDMVQMIDSSLGKSVKDYMMPLFVRGNELKERGKTIQQFISDNTDLKEFADGCRGKPCVIDHRNQDPTQVENLLQQISNMVKDNKAEKRSCYTTNMMQRAESIAENKKKMALSANSGALVGATIGGAASYSVSSWIGIAAGILAGAFVGGLMGIAGIVAYIRAKRH</sequence>
<proteinExistence type="inferred from homology"/>
<dbReference type="GeneTree" id="ENSGT01120000271858"/>
<evidence type="ECO:0000313" key="7">
    <source>
        <dbReference type="Proteomes" id="UP000257200"/>
    </source>
</evidence>
<reference evidence="6" key="2">
    <citation type="submission" date="2025-09" db="UniProtKB">
        <authorList>
            <consortium name="Ensembl"/>
        </authorList>
    </citation>
    <scope>IDENTIFICATION</scope>
</reference>
<dbReference type="Gene3D" id="3.40.50.300">
    <property type="entry name" value="P-loop containing nucleotide triphosphate hydrolases"/>
    <property type="match status" value="1"/>
</dbReference>
<keyword evidence="3" id="KW-0342">GTP-binding</keyword>
<dbReference type="SUPFAM" id="SSF52540">
    <property type="entry name" value="P-loop containing nucleoside triphosphate hydrolases"/>
    <property type="match status" value="1"/>
</dbReference>
<comment type="similarity">
    <text evidence="1">Belongs to the TRAFAC class TrmE-Era-EngA-EngB-Septin-like GTPase superfamily. AIG1/Toc34/Toc159-like paraseptin GTPase family. IAN subfamily.</text>
</comment>
<name>A0A3Q1GD24_9TELE</name>
<dbReference type="InterPro" id="IPR027417">
    <property type="entry name" value="P-loop_NTPase"/>
</dbReference>
<feature type="transmembrane region" description="Helical" evidence="4">
    <location>
        <begin position="228"/>
        <end position="248"/>
    </location>
</feature>
<dbReference type="Ensembl" id="ENSAPOT00000006256.1">
    <property type="protein sequence ID" value="ENSAPOP00000025452.1"/>
    <property type="gene ID" value="ENSAPOG00000008521.1"/>
</dbReference>
<dbReference type="STRING" id="80966.ENSAPOP00000025452"/>
<keyword evidence="7" id="KW-1185">Reference proteome</keyword>
<reference evidence="6" key="1">
    <citation type="submission" date="2025-08" db="UniProtKB">
        <authorList>
            <consortium name="Ensembl"/>
        </authorList>
    </citation>
    <scope>IDENTIFICATION</scope>
</reference>
<organism evidence="6 7">
    <name type="scientific">Acanthochromis polyacanthus</name>
    <name type="common">spiny chromis</name>
    <dbReference type="NCBI Taxonomy" id="80966"/>
    <lineage>
        <taxon>Eukaryota</taxon>
        <taxon>Metazoa</taxon>
        <taxon>Chordata</taxon>
        <taxon>Craniata</taxon>
        <taxon>Vertebrata</taxon>
        <taxon>Euteleostomi</taxon>
        <taxon>Actinopterygii</taxon>
        <taxon>Neopterygii</taxon>
        <taxon>Teleostei</taxon>
        <taxon>Neoteleostei</taxon>
        <taxon>Acanthomorphata</taxon>
        <taxon>Ovalentaria</taxon>
        <taxon>Pomacentridae</taxon>
        <taxon>Acanthochromis</taxon>
    </lineage>
</organism>
<keyword evidence="4" id="KW-0472">Membrane</keyword>
<dbReference type="AlphaFoldDB" id="A0A3Q1GD24"/>
<feature type="domain" description="AIG1-type G" evidence="5">
    <location>
        <begin position="11"/>
        <end position="217"/>
    </location>
</feature>
<keyword evidence="4" id="KW-0812">Transmembrane</keyword>